<dbReference type="PANTHER" id="PTHR24291:SF105">
    <property type="entry name" value="CYTOCHROME P450 4P1-RELATED"/>
    <property type="match status" value="1"/>
</dbReference>
<keyword evidence="4 9" id="KW-0349">Heme</keyword>
<keyword evidence="5 9" id="KW-0479">Metal-binding</keyword>
<comment type="function">
    <text evidence="2">May be involved in the metabolism of insect hormones and in the breakdown of synthetic insecticides.</text>
</comment>
<reference evidence="11 12" key="1">
    <citation type="submission" date="2015-08" db="EMBL/GenBank/DDBJ databases">
        <title>Ancestral chromatin configuration constrains chromatin evolution on differentiating sex chromosomes in Drosophila.</title>
        <authorList>
            <person name="Zhou Q."/>
            <person name="Bachtrog D."/>
        </authorList>
    </citation>
    <scope>NUCLEOTIDE SEQUENCE [LARGE SCALE GENOMIC DNA]</scope>
    <source>
        <tissue evidence="11">Whole larvae</tissue>
    </source>
</reference>
<dbReference type="PRINTS" id="PR00463">
    <property type="entry name" value="EP450I"/>
</dbReference>
<evidence type="ECO:0000256" key="3">
    <source>
        <dbReference type="ARBA" id="ARBA00010617"/>
    </source>
</evidence>
<dbReference type="STRING" id="30019.A0A0M4EQL7"/>
<dbReference type="GO" id="GO:0005506">
    <property type="term" value="F:iron ion binding"/>
    <property type="evidence" value="ECO:0007669"/>
    <property type="project" value="InterPro"/>
</dbReference>
<keyword evidence="8 10" id="KW-0503">Monooxygenase</keyword>
<gene>
    <name evidence="11" type="ORF">Dbus_chr2Lg1410</name>
</gene>
<dbReference type="InterPro" id="IPR002401">
    <property type="entry name" value="Cyt_P450_E_grp-I"/>
</dbReference>
<evidence type="ECO:0000256" key="7">
    <source>
        <dbReference type="ARBA" id="ARBA00023004"/>
    </source>
</evidence>
<dbReference type="InterPro" id="IPR036396">
    <property type="entry name" value="Cyt_P450_sf"/>
</dbReference>
<dbReference type="CDD" id="cd20628">
    <property type="entry name" value="CYP4"/>
    <property type="match status" value="1"/>
</dbReference>
<dbReference type="PRINTS" id="PR00385">
    <property type="entry name" value="P450"/>
</dbReference>
<evidence type="ECO:0000256" key="4">
    <source>
        <dbReference type="ARBA" id="ARBA00022617"/>
    </source>
</evidence>
<comment type="cofactor">
    <cofactor evidence="1 9">
        <name>heme</name>
        <dbReference type="ChEBI" id="CHEBI:30413"/>
    </cofactor>
</comment>
<accession>A0A0M4EQL7</accession>
<dbReference type="AlphaFoldDB" id="A0A0M4EQL7"/>
<evidence type="ECO:0000256" key="9">
    <source>
        <dbReference type="PIRSR" id="PIRSR602401-1"/>
    </source>
</evidence>
<keyword evidence="6 10" id="KW-0560">Oxidoreductase</keyword>
<dbReference type="GO" id="GO:0016705">
    <property type="term" value="F:oxidoreductase activity, acting on paired donors, with incorporation or reduction of molecular oxygen"/>
    <property type="evidence" value="ECO:0007669"/>
    <property type="project" value="InterPro"/>
</dbReference>
<dbReference type="InterPro" id="IPR017972">
    <property type="entry name" value="Cyt_P450_CS"/>
</dbReference>
<evidence type="ECO:0000256" key="5">
    <source>
        <dbReference type="ARBA" id="ARBA00022723"/>
    </source>
</evidence>
<dbReference type="PANTHER" id="PTHR24291">
    <property type="entry name" value="CYTOCHROME P450 FAMILY 4"/>
    <property type="match status" value="1"/>
</dbReference>
<name>A0A0M4EQL7_DROBS</name>
<evidence type="ECO:0000256" key="10">
    <source>
        <dbReference type="RuleBase" id="RU000461"/>
    </source>
</evidence>
<proteinExistence type="inferred from homology"/>
<dbReference type="SMR" id="A0A0M4EQL7"/>
<comment type="similarity">
    <text evidence="3 10">Belongs to the cytochrome P450 family.</text>
</comment>
<organism evidence="11 12">
    <name type="scientific">Drosophila busckii</name>
    <name type="common">Fruit fly</name>
    <dbReference type="NCBI Taxonomy" id="30019"/>
    <lineage>
        <taxon>Eukaryota</taxon>
        <taxon>Metazoa</taxon>
        <taxon>Ecdysozoa</taxon>
        <taxon>Arthropoda</taxon>
        <taxon>Hexapoda</taxon>
        <taxon>Insecta</taxon>
        <taxon>Pterygota</taxon>
        <taxon>Neoptera</taxon>
        <taxon>Endopterygota</taxon>
        <taxon>Diptera</taxon>
        <taxon>Brachycera</taxon>
        <taxon>Muscomorpha</taxon>
        <taxon>Ephydroidea</taxon>
        <taxon>Drosophilidae</taxon>
        <taxon>Drosophila</taxon>
    </lineage>
</organism>
<dbReference type="Gene3D" id="1.10.630.10">
    <property type="entry name" value="Cytochrome P450"/>
    <property type="match status" value="1"/>
</dbReference>
<keyword evidence="7 9" id="KW-0408">Iron</keyword>
<evidence type="ECO:0000256" key="2">
    <source>
        <dbReference type="ARBA" id="ARBA00003690"/>
    </source>
</evidence>
<dbReference type="EMBL" id="CP012523">
    <property type="protein sequence ID" value="ALC39325.1"/>
    <property type="molecule type" value="Genomic_DNA"/>
</dbReference>
<dbReference type="OrthoDB" id="1470350at2759"/>
<evidence type="ECO:0000256" key="8">
    <source>
        <dbReference type="ARBA" id="ARBA00023033"/>
    </source>
</evidence>
<dbReference type="Proteomes" id="UP000494163">
    <property type="component" value="Chromosome 2L"/>
</dbReference>
<protein>
    <submittedName>
        <fullName evidence="11">Cyp4ac2</fullName>
    </submittedName>
</protein>
<evidence type="ECO:0000256" key="6">
    <source>
        <dbReference type="ARBA" id="ARBA00023002"/>
    </source>
</evidence>
<dbReference type="SUPFAM" id="SSF48264">
    <property type="entry name" value="Cytochrome P450"/>
    <property type="match status" value="1"/>
</dbReference>
<dbReference type="Pfam" id="PF00067">
    <property type="entry name" value="p450"/>
    <property type="match status" value="1"/>
</dbReference>
<dbReference type="OMA" id="GRNFLWY"/>
<dbReference type="PROSITE" id="PS00086">
    <property type="entry name" value="CYTOCHROME_P450"/>
    <property type="match status" value="1"/>
</dbReference>
<evidence type="ECO:0000256" key="1">
    <source>
        <dbReference type="ARBA" id="ARBA00001971"/>
    </source>
</evidence>
<dbReference type="GO" id="GO:0004497">
    <property type="term" value="F:monooxygenase activity"/>
    <property type="evidence" value="ECO:0007669"/>
    <property type="project" value="UniProtKB-KW"/>
</dbReference>
<dbReference type="InterPro" id="IPR050196">
    <property type="entry name" value="Cytochrome_P450_Monoox"/>
</dbReference>
<evidence type="ECO:0000313" key="11">
    <source>
        <dbReference type="EMBL" id="ALC39325.1"/>
    </source>
</evidence>
<dbReference type="InterPro" id="IPR001128">
    <property type="entry name" value="Cyt_P450"/>
</dbReference>
<feature type="binding site" description="axial binding residue" evidence="9">
    <location>
        <position position="454"/>
    </location>
    <ligand>
        <name>heme</name>
        <dbReference type="ChEBI" id="CHEBI:30413"/>
    </ligand>
    <ligandPart>
        <name>Fe</name>
        <dbReference type="ChEBI" id="CHEBI:18248"/>
    </ligandPart>
</feature>
<evidence type="ECO:0000313" key="12">
    <source>
        <dbReference type="Proteomes" id="UP000494163"/>
    </source>
</evidence>
<keyword evidence="12" id="KW-1185">Reference proteome</keyword>
<dbReference type="GO" id="GO:0020037">
    <property type="term" value="F:heme binding"/>
    <property type="evidence" value="ECO:0007669"/>
    <property type="project" value="InterPro"/>
</dbReference>
<sequence>MLYTLLITGVLLFLVWLLLRHLDKSYFLLAGAKRIQTIDGSPLESKVAVLPGNSIFGNNLDVLNMTPSRLFRFTRDAYAKSKGRNYVWYFLWAPMLNVTRAEDVEEIFQSTKLITKNVVYELLKPFLGEGLLISTDQKWHFRRKLLTPAFHFNVLQNFLEIFKEESLKLVQRLEQSLHIDLPLSHVIPQFTLNNVCETALGIKLDDMAEGDKYREAIHALESVMVERVCNPLLYFQPYFYFKGSYEKHVKHLKIAHDFSSHIIERKRQQFKAGAPAVDECGRKQRYAMLDTLLAAEAAGQIDHQGICDEVNTFMFEGYDTTSTCLTFTLLMLALHGNVQQRCVQELHESLAAADMELSVFDYNQLEYLECVIKESLRLFPPVPFLGRQCTEQSIVNGLILPKNAQINIHVFDIMRDPRHFPNPSSFEPERFLPQNTVERHPFAFVPFSAGQRNCIGQKFAILEMKVLLVAVLRNFKLLPVTRLEDIIMEYGIVLRSQQSVQLRLERRV</sequence>